<dbReference type="PANTHER" id="PTHR37840:SF1">
    <property type="entry name" value="L-FUCOSE ISOMERASE"/>
    <property type="match status" value="1"/>
</dbReference>
<evidence type="ECO:0000256" key="2">
    <source>
        <dbReference type="ARBA" id="ARBA00023277"/>
    </source>
</evidence>
<dbReference type="GO" id="GO:0008790">
    <property type="term" value="F:arabinose isomerase activity"/>
    <property type="evidence" value="ECO:0007669"/>
    <property type="project" value="TreeGrafter"/>
</dbReference>
<dbReference type="AlphaFoldDB" id="A0A5M6IWE0"/>
<dbReference type="GO" id="GO:0019571">
    <property type="term" value="P:D-arabinose catabolic process"/>
    <property type="evidence" value="ECO:0007669"/>
    <property type="project" value="TreeGrafter"/>
</dbReference>
<dbReference type="InterPro" id="IPR005763">
    <property type="entry name" value="Fucose_isomerase"/>
</dbReference>
<reference evidence="3 4" key="1">
    <citation type="submission" date="2019-09" db="EMBL/GenBank/DDBJ databases">
        <title>Genome sequence of Rhodovastum atsumiense, a diverse member of the Acetobacteraceae family of non-sulfur purple photosynthetic bacteria.</title>
        <authorList>
            <person name="Meyer T."/>
            <person name="Kyndt J."/>
        </authorList>
    </citation>
    <scope>NUCLEOTIDE SEQUENCE [LARGE SCALE GENOMIC DNA]</scope>
    <source>
        <strain evidence="3 4">DSM 21279</strain>
    </source>
</reference>
<dbReference type="GO" id="GO:0030145">
    <property type="term" value="F:manganese ion binding"/>
    <property type="evidence" value="ECO:0007669"/>
    <property type="project" value="InterPro"/>
</dbReference>
<sequence>MLTLRLPASPVPTPVRPDEVLLVTNADLREPANRTCWPVQEKYEARLTAALQQRFGRQVRRAHPVKTEAGHGFIASQREGSDVFAGIDPEAPVIVLLTAWQYSHHLAPSLAHHRGPILLLANFDGTWPGLVGMLCMAGTLTSLGKPCSRLWSVEFDDDAFLAGLDTWLATGRLEHDLSYLTPIDATHPLLATEAGQAGKQVGEWILRHKEIIGLFDTFCMGMINGVFPQKALVDIGIPMEGLSQSALLVEMAKVPAELREACLAWYEARGMRFTFGTDSATELTREQVLEQCAMLIAMARTAERFGLSAIGVQYQQGLAQSCAASDFAEGAIGSSERFPIPGENGGVIRPGAPIPCINEVDMGHAIPAVMMWRLLTSLGLPAETTLHDIRWGSEYEGEFVWDFEISGAVPFEHLKGGIAGATGYRQPPMYFPKGGATIAGQGKAGRLLWARAHYQGTGVVMHVGTGHAIELPEAEFERRRAATTAEWPLLNAVLDGVGRDQLMAGHESNHITIAYVPEAQLHDVTRAFIAQALTQGITVFAAGEVAGWL</sequence>
<accession>A0A5M6IWE0</accession>
<keyword evidence="1" id="KW-0413">Isomerase</keyword>
<evidence type="ECO:0000313" key="3">
    <source>
        <dbReference type="EMBL" id="KAA5612147.1"/>
    </source>
</evidence>
<dbReference type="Proteomes" id="UP000325255">
    <property type="component" value="Unassembled WGS sequence"/>
</dbReference>
<gene>
    <name evidence="3" type="ORF">F1189_10795</name>
</gene>
<name>A0A5M6IWE0_9PROT</name>
<protein>
    <submittedName>
        <fullName evidence="3">Signal transduction protein</fullName>
    </submittedName>
</protein>
<dbReference type="EMBL" id="VWPK01000014">
    <property type="protein sequence ID" value="KAA5612147.1"/>
    <property type="molecule type" value="Genomic_DNA"/>
</dbReference>
<dbReference type="GO" id="GO:0042355">
    <property type="term" value="P:L-fucose catabolic process"/>
    <property type="evidence" value="ECO:0007669"/>
    <property type="project" value="TreeGrafter"/>
</dbReference>
<evidence type="ECO:0000256" key="1">
    <source>
        <dbReference type="ARBA" id="ARBA00023235"/>
    </source>
</evidence>
<dbReference type="InterPro" id="IPR009015">
    <property type="entry name" value="Fucose_isomerase_N/cen_sf"/>
</dbReference>
<dbReference type="GO" id="GO:0005737">
    <property type="term" value="C:cytoplasm"/>
    <property type="evidence" value="ECO:0007669"/>
    <property type="project" value="InterPro"/>
</dbReference>
<proteinExistence type="predicted"/>
<evidence type="ECO:0000313" key="4">
    <source>
        <dbReference type="Proteomes" id="UP000325255"/>
    </source>
</evidence>
<dbReference type="SUPFAM" id="SSF53743">
    <property type="entry name" value="FucI/AraA N-terminal and middle domains"/>
    <property type="match status" value="1"/>
</dbReference>
<dbReference type="PANTHER" id="PTHR37840">
    <property type="entry name" value="L-FUCOSE ISOMERASE"/>
    <property type="match status" value="1"/>
</dbReference>
<dbReference type="RefSeq" id="WP_150040754.1">
    <property type="nucleotide sequence ID" value="NZ_OW485601.1"/>
</dbReference>
<comment type="caution">
    <text evidence="3">The sequence shown here is derived from an EMBL/GenBank/DDBJ whole genome shotgun (WGS) entry which is preliminary data.</text>
</comment>
<organism evidence="3 4">
    <name type="scientific">Rhodovastum atsumiense</name>
    <dbReference type="NCBI Taxonomy" id="504468"/>
    <lineage>
        <taxon>Bacteria</taxon>
        <taxon>Pseudomonadati</taxon>
        <taxon>Pseudomonadota</taxon>
        <taxon>Alphaproteobacteria</taxon>
        <taxon>Acetobacterales</taxon>
        <taxon>Acetobacteraceae</taxon>
        <taxon>Rhodovastum</taxon>
    </lineage>
</organism>
<keyword evidence="4" id="KW-1185">Reference proteome</keyword>
<dbReference type="GO" id="GO:0008736">
    <property type="term" value="F:L-fucose isomerase activity"/>
    <property type="evidence" value="ECO:0007669"/>
    <property type="project" value="InterPro"/>
</dbReference>
<keyword evidence="2" id="KW-0119">Carbohydrate metabolism</keyword>
<dbReference type="OrthoDB" id="102178at2"/>